<accession>A0A849SGI7</accession>
<dbReference type="EMBL" id="JABFRW010000055">
    <property type="protein sequence ID" value="NOT33571.1"/>
    <property type="molecule type" value="Genomic_DNA"/>
</dbReference>
<evidence type="ECO:0000313" key="1">
    <source>
        <dbReference type="EMBL" id="NOT33571.1"/>
    </source>
</evidence>
<name>A0A849SGI7_UNCEI</name>
<proteinExistence type="predicted"/>
<gene>
    <name evidence="1" type="ORF">HOP12_05295</name>
</gene>
<organism evidence="1 2">
    <name type="scientific">Eiseniibacteriota bacterium</name>
    <dbReference type="NCBI Taxonomy" id="2212470"/>
    <lineage>
        <taxon>Bacteria</taxon>
        <taxon>Candidatus Eiseniibacteriota</taxon>
    </lineage>
</organism>
<sequence length="508" mass="56333">MFDSRSPEEMIVSEGYDLVAGTVLESDSIGVNRHPPGCRVRVDEVFNGEVRPGRELRVRWRPTPLFLLCGTGEDAHVAQWGRTALPGPVVGARWISAGVRSANGQEWISFERLRWMHADSLRDYFRQESSSWTRALRRMRREFDDLLGPGIRQLRRDHAERAAQAVEEERRWLDTAEHLAADADLRRLSLAADQIAIGELTLPDFPTRRDAVLRVTEHLAGFRAVEAESTLQLFAAQREDSVVSFWSRRPPDLRPGPDSGRPVRCIAFLCRSLMPVWAGEPRPAYRLVDGRSGLLLADAETVQRLRRILKSARTASGVRREVRPQVLGTGSTIADSELGSVAIKFTPLNDPSSPTRRARTLIVTSLLKAVEGGTGWFLSRAAPFVSYRSDFSVPNRTFGITHSEVRSLLDSLATLQGVGARGIAPNWNLSISVRTVASGNEAEFELTLDEDQIPQLGRIFARVLRAGPLPPSSEGAVFTKDVRTINIEAWLESIGHGALEAFAVARAQ</sequence>
<evidence type="ECO:0000313" key="2">
    <source>
        <dbReference type="Proteomes" id="UP000580839"/>
    </source>
</evidence>
<dbReference type="AlphaFoldDB" id="A0A849SGI7"/>
<protein>
    <submittedName>
        <fullName evidence="1">Uncharacterized protein</fullName>
    </submittedName>
</protein>
<reference evidence="1 2" key="1">
    <citation type="submission" date="2020-04" db="EMBL/GenBank/DDBJ databases">
        <title>Metagenomic profiling of ammonia- and methane-oxidizing microorganisms in a Dutch drinking water treatment plant.</title>
        <authorList>
            <person name="Poghosyan L."/>
            <person name="Leucker S."/>
        </authorList>
    </citation>
    <scope>NUCLEOTIDE SEQUENCE [LARGE SCALE GENOMIC DNA]</scope>
    <source>
        <strain evidence="1">S-RSF-IL-03</strain>
    </source>
</reference>
<dbReference type="Proteomes" id="UP000580839">
    <property type="component" value="Unassembled WGS sequence"/>
</dbReference>
<comment type="caution">
    <text evidence="1">The sequence shown here is derived from an EMBL/GenBank/DDBJ whole genome shotgun (WGS) entry which is preliminary data.</text>
</comment>